<dbReference type="EMBL" id="NRRV01000025">
    <property type="protein sequence ID" value="MBK1631386.1"/>
    <property type="molecule type" value="Genomic_DNA"/>
</dbReference>
<dbReference type="SUPFAM" id="SSF111369">
    <property type="entry name" value="HlyD-like secretion proteins"/>
    <property type="match status" value="1"/>
</dbReference>
<dbReference type="PANTHER" id="PTHR30469:SF11">
    <property type="entry name" value="BLL4320 PROTEIN"/>
    <property type="match status" value="1"/>
</dbReference>
<sequence length="406" mass="43656">MFLRLLSVLLILAALVGGLAYMKYEQVTAQMAQLSQPMPPSSVSEVRVQSQRWQPQLDAVGSVRAVQGVMVNNEVPGQVQTIRFESGDQVRAGQPLVQLDTTVDEADLKGLEASLELAQLQIERNTKLLRDRAVSQGDVDQIQAELARARAAVAGKRALIDKMTVRAPFDGVLGIRQIDIGQYLPEGSSIVALEALDPVFVDYKLPERHLAKLVEDQRVQVRVAAYPGEVFTGRIQAISPTVDQGTRNVQVRAELPNPNGRLRPGMFAKVATLMPVREQVLVLPRRAVAFNTYGDSVFLIKEQPAAPEDASGAEASPDQPADTKLVVDRKQITTGAVRGDLVEVLDGLSEGDRVVLAGHQKLRNGAEVQIVQDAGMAPGELEQAAADPESTAQAAPDTATSNGDGS</sequence>
<dbReference type="Proteomes" id="UP000748752">
    <property type="component" value="Unassembled WGS sequence"/>
</dbReference>
<name>A0ABS1CHI3_9GAMM</name>
<dbReference type="Gene3D" id="1.10.287.470">
    <property type="entry name" value="Helix hairpin bin"/>
    <property type="match status" value="1"/>
</dbReference>
<feature type="domain" description="Multidrug resistance protein MdtA-like barrel-sandwich hybrid" evidence="3">
    <location>
        <begin position="69"/>
        <end position="188"/>
    </location>
</feature>
<dbReference type="Pfam" id="PF25917">
    <property type="entry name" value="BSH_RND"/>
    <property type="match status" value="1"/>
</dbReference>
<feature type="region of interest" description="Disordered" evidence="2">
    <location>
        <begin position="373"/>
        <end position="406"/>
    </location>
</feature>
<dbReference type="InterPro" id="IPR058625">
    <property type="entry name" value="MdtA-like_BSH"/>
</dbReference>
<evidence type="ECO:0000313" key="5">
    <source>
        <dbReference type="EMBL" id="MBK1631386.1"/>
    </source>
</evidence>
<dbReference type="Pfam" id="PF25954">
    <property type="entry name" value="Beta-barrel_RND_2"/>
    <property type="match status" value="1"/>
</dbReference>
<organism evidence="5 6">
    <name type="scientific">Thiohalocapsa halophila</name>
    <dbReference type="NCBI Taxonomy" id="69359"/>
    <lineage>
        <taxon>Bacteria</taxon>
        <taxon>Pseudomonadati</taxon>
        <taxon>Pseudomonadota</taxon>
        <taxon>Gammaproteobacteria</taxon>
        <taxon>Chromatiales</taxon>
        <taxon>Chromatiaceae</taxon>
        <taxon>Thiohalocapsa</taxon>
    </lineage>
</organism>
<comment type="caution">
    <text evidence="5">The sequence shown here is derived from an EMBL/GenBank/DDBJ whole genome shotgun (WGS) entry which is preliminary data.</text>
</comment>
<keyword evidence="6" id="KW-1185">Reference proteome</keyword>
<evidence type="ECO:0000256" key="2">
    <source>
        <dbReference type="SAM" id="MobiDB-lite"/>
    </source>
</evidence>
<feature type="domain" description="CusB-like beta-barrel" evidence="4">
    <location>
        <begin position="199"/>
        <end position="271"/>
    </location>
</feature>
<dbReference type="PANTHER" id="PTHR30469">
    <property type="entry name" value="MULTIDRUG RESISTANCE PROTEIN MDTA"/>
    <property type="match status" value="1"/>
</dbReference>
<feature type="compositionally biased region" description="Polar residues" evidence="2">
    <location>
        <begin position="390"/>
        <end position="406"/>
    </location>
</feature>
<evidence type="ECO:0000256" key="1">
    <source>
        <dbReference type="ARBA" id="ARBA00009477"/>
    </source>
</evidence>
<dbReference type="Gene3D" id="2.40.50.100">
    <property type="match status" value="1"/>
</dbReference>
<evidence type="ECO:0000259" key="3">
    <source>
        <dbReference type="Pfam" id="PF25917"/>
    </source>
</evidence>
<dbReference type="NCBIfam" id="TIGR01730">
    <property type="entry name" value="RND_mfp"/>
    <property type="match status" value="1"/>
</dbReference>
<reference evidence="5 6" key="1">
    <citation type="journal article" date="2020" name="Microorganisms">
        <title>Osmotic Adaptation and Compatible Solute Biosynthesis of Phototrophic Bacteria as Revealed from Genome Analyses.</title>
        <authorList>
            <person name="Imhoff J.F."/>
            <person name="Rahn T."/>
            <person name="Kunzel S."/>
            <person name="Keller A."/>
            <person name="Neulinger S.C."/>
        </authorList>
    </citation>
    <scope>NUCLEOTIDE SEQUENCE [LARGE SCALE GENOMIC DNA]</scope>
    <source>
        <strain evidence="5 6">DSM 6210</strain>
    </source>
</reference>
<accession>A0ABS1CHI3</accession>
<proteinExistence type="inferred from homology"/>
<evidence type="ECO:0000259" key="4">
    <source>
        <dbReference type="Pfam" id="PF25954"/>
    </source>
</evidence>
<dbReference type="Gene3D" id="2.40.30.170">
    <property type="match status" value="1"/>
</dbReference>
<protein>
    <submittedName>
        <fullName evidence="5">Efflux transporter periplasmic adaptor subunit</fullName>
    </submittedName>
</protein>
<dbReference type="InterPro" id="IPR006143">
    <property type="entry name" value="RND_pump_MFP"/>
</dbReference>
<evidence type="ECO:0000313" key="6">
    <source>
        <dbReference type="Proteomes" id="UP000748752"/>
    </source>
</evidence>
<dbReference type="Gene3D" id="2.40.420.20">
    <property type="match status" value="1"/>
</dbReference>
<comment type="similarity">
    <text evidence="1">Belongs to the membrane fusion protein (MFP) (TC 8.A.1) family.</text>
</comment>
<dbReference type="InterPro" id="IPR058792">
    <property type="entry name" value="Beta-barrel_RND_2"/>
</dbReference>
<gene>
    <name evidence="5" type="ORF">CKO31_11665</name>
</gene>